<evidence type="ECO:0000256" key="1">
    <source>
        <dbReference type="ARBA" id="ARBA00022658"/>
    </source>
</evidence>
<feature type="domain" description="KIND" evidence="7">
    <location>
        <begin position="19"/>
        <end position="208"/>
    </location>
</feature>
<accession>A0AAN9BQ70</accession>
<evidence type="ECO:0000259" key="6">
    <source>
        <dbReference type="PROSITE" id="PS50212"/>
    </source>
</evidence>
<dbReference type="SUPFAM" id="SSF48366">
    <property type="entry name" value="Ras GEF"/>
    <property type="match status" value="1"/>
</dbReference>
<dbReference type="SUPFAM" id="SSF56112">
    <property type="entry name" value="Protein kinase-like (PK-like)"/>
    <property type="match status" value="1"/>
</dbReference>
<feature type="region of interest" description="Disordered" evidence="4">
    <location>
        <begin position="1156"/>
        <end position="1548"/>
    </location>
</feature>
<feature type="compositionally biased region" description="Low complexity" evidence="4">
    <location>
        <begin position="904"/>
        <end position="918"/>
    </location>
</feature>
<feature type="compositionally biased region" description="Low complexity" evidence="4">
    <location>
        <begin position="1454"/>
        <end position="1466"/>
    </location>
</feature>
<feature type="domain" description="KIND" evidence="7">
    <location>
        <begin position="299"/>
        <end position="481"/>
    </location>
</feature>
<reference evidence="8 9" key="1">
    <citation type="submission" date="2024-02" db="EMBL/GenBank/DDBJ databases">
        <title>Chromosome-scale genome assembly of the rough periwinkle Littorina saxatilis.</title>
        <authorList>
            <person name="De Jode A."/>
            <person name="Faria R."/>
            <person name="Formenti G."/>
            <person name="Sims Y."/>
            <person name="Smith T.P."/>
            <person name="Tracey A."/>
            <person name="Wood J.M.D."/>
            <person name="Zagrodzka Z.B."/>
            <person name="Johannesson K."/>
            <person name="Butlin R.K."/>
            <person name="Leder E.H."/>
        </authorList>
    </citation>
    <scope>NUCLEOTIDE SEQUENCE [LARGE SCALE GENOMIC DNA]</scope>
    <source>
        <strain evidence="8">Snail1</strain>
        <tissue evidence="8">Muscle</tissue>
    </source>
</reference>
<keyword evidence="2" id="KW-0677">Repeat</keyword>
<dbReference type="GO" id="GO:0030425">
    <property type="term" value="C:dendrite"/>
    <property type="evidence" value="ECO:0007669"/>
    <property type="project" value="TreeGrafter"/>
</dbReference>
<dbReference type="InterPro" id="IPR029899">
    <property type="entry name" value="KNDC1"/>
</dbReference>
<organism evidence="8 9">
    <name type="scientific">Littorina saxatilis</name>
    <dbReference type="NCBI Taxonomy" id="31220"/>
    <lineage>
        <taxon>Eukaryota</taxon>
        <taxon>Metazoa</taxon>
        <taxon>Spiralia</taxon>
        <taxon>Lophotrochozoa</taxon>
        <taxon>Mollusca</taxon>
        <taxon>Gastropoda</taxon>
        <taxon>Caenogastropoda</taxon>
        <taxon>Littorinimorpha</taxon>
        <taxon>Littorinoidea</taxon>
        <taxon>Littorinidae</taxon>
        <taxon>Littorina</taxon>
    </lineage>
</organism>
<feature type="compositionally biased region" description="Polar residues" evidence="4">
    <location>
        <begin position="1502"/>
        <end position="1533"/>
    </location>
</feature>
<evidence type="ECO:0000256" key="3">
    <source>
        <dbReference type="PROSITE-ProRule" id="PRU00168"/>
    </source>
</evidence>
<protein>
    <recommendedName>
        <fullName evidence="10">Protein very KIND-like</fullName>
    </recommendedName>
</protein>
<feature type="compositionally biased region" description="Polar residues" evidence="4">
    <location>
        <begin position="1358"/>
        <end position="1370"/>
    </location>
</feature>
<feature type="compositionally biased region" description="Basic and acidic residues" evidence="4">
    <location>
        <begin position="1227"/>
        <end position="1248"/>
    </location>
</feature>
<name>A0AAN9BQ70_9CAEN</name>
<dbReference type="GO" id="GO:0043025">
    <property type="term" value="C:neuronal cell body"/>
    <property type="evidence" value="ECO:0007669"/>
    <property type="project" value="TreeGrafter"/>
</dbReference>
<dbReference type="GO" id="GO:0032045">
    <property type="term" value="C:guanyl-nucleotide exchange factor complex"/>
    <property type="evidence" value="ECO:0007669"/>
    <property type="project" value="TreeGrafter"/>
</dbReference>
<evidence type="ECO:0000259" key="7">
    <source>
        <dbReference type="PROSITE" id="PS51377"/>
    </source>
</evidence>
<dbReference type="CDD" id="cd06224">
    <property type="entry name" value="REM"/>
    <property type="match status" value="1"/>
</dbReference>
<feature type="region of interest" description="Disordered" evidence="4">
    <location>
        <begin position="2000"/>
        <end position="2037"/>
    </location>
</feature>
<dbReference type="InterPro" id="IPR036964">
    <property type="entry name" value="RASGEF_cat_dom_sf"/>
</dbReference>
<dbReference type="Proteomes" id="UP001374579">
    <property type="component" value="Unassembled WGS sequence"/>
</dbReference>
<dbReference type="EMBL" id="JBAMIC010000003">
    <property type="protein sequence ID" value="KAK7109185.1"/>
    <property type="molecule type" value="Genomic_DNA"/>
</dbReference>
<feature type="domain" description="Ras-GEF" evidence="5">
    <location>
        <begin position="2052"/>
        <end position="2305"/>
    </location>
</feature>
<dbReference type="InterPro" id="IPR001895">
    <property type="entry name" value="RASGEF_cat_dom"/>
</dbReference>
<dbReference type="GO" id="GO:0007264">
    <property type="term" value="P:small GTPase-mediated signal transduction"/>
    <property type="evidence" value="ECO:0007669"/>
    <property type="project" value="InterPro"/>
</dbReference>
<dbReference type="Pfam" id="PF00617">
    <property type="entry name" value="RasGEF"/>
    <property type="match status" value="1"/>
</dbReference>
<keyword evidence="9" id="KW-1185">Reference proteome</keyword>
<feature type="compositionally biased region" description="Polar residues" evidence="4">
    <location>
        <begin position="277"/>
        <end position="288"/>
    </location>
</feature>
<dbReference type="GO" id="GO:0048814">
    <property type="term" value="P:regulation of dendrite morphogenesis"/>
    <property type="evidence" value="ECO:0007669"/>
    <property type="project" value="TreeGrafter"/>
</dbReference>
<dbReference type="Gene3D" id="1.10.510.10">
    <property type="entry name" value="Transferase(Phosphotransferase) domain 1"/>
    <property type="match status" value="2"/>
</dbReference>
<keyword evidence="1 3" id="KW-0344">Guanine-nucleotide releasing factor</keyword>
<feature type="region of interest" description="Disordered" evidence="4">
    <location>
        <begin position="860"/>
        <end position="882"/>
    </location>
</feature>
<dbReference type="PROSITE" id="PS51377">
    <property type="entry name" value="KIND"/>
    <property type="match status" value="2"/>
</dbReference>
<feature type="compositionally biased region" description="Basic and acidic residues" evidence="4">
    <location>
        <begin position="1313"/>
        <end position="1325"/>
    </location>
</feature>
<feature type="compositionally biased region" description="Pro residues" evidence="4">
    <location>
        <begin position="1389"/>
        <end position="1400"/>
    </location>
</feature>
<evidence type="ECO:0000256" key="4">
    <source>
        <dbReference type="SAM" id="MobiDB-lite"/>
    </source>
</evidence>
<evidence type="ECO:0000313" key="8">
    <source>
        <dbReference type="EMBL" id="KAK7109185.1"/>
    </source>
</evidence>
<feature type="compositionally biased region" description="Low complexity" evidence="4">
    <location>
        <begin position="1040"/>
        <end position="1053"/>
    </location>
</feature>
<feature type="region of interest" description="Disordered" evidence="4">
    <location>
        <begin position="701"/>
        <end position="789"/>
    </location>
</feature>
<feature type="compositionally biased region" description="Basic and acidic residues" evidence="4">
    <location>
        <begin position="2000"/>
        <end position="2033"/>
    </location>
</feature>
<dbReference type="Pfam" id="PF16474">
    <property type="entry name" value="KIND"/>
    <property type="match status" value="1"/>
</dbReference>
<evidence type="ECO:0000259" key="5">
    <source>
        <dbReference type="PROSITE" id="PS50009"/>
    </source>
</evidence>
<dbReference type="Gene3D" id="1.20.870.10">
    <property type="entry name" value="Son of sevenless (SoS) protein Chain: S domain 1"/>
    <property type="match status" value="1"/>
</dbReference>
<evidence type="ECO:0008006" key="10">
    <source>
        <dbReference type="Google" id="ProtNLM"/>
    </source>
</evidence>
<dbReference type="InterPro" id="IPR023578">
    <property type="entry name" value="Ras_GEF_dom_sf"/>
</dbReference>
<dbReference type="InterPro" id="IPR011019">
    <property type="entry name" value="KIND_dom"/>
</dbReference>
<evidence type="ECO:0000256" key="2">
    <source>
        <dbReference type="ARBA" id="ARBA00022737"/>
    </source>
</evidence>
<feature type="region of interest" description="Disordered" evidence="4">
    <location>
        <begin position="616"/>
        <end position="668"/>
    </location>
</feature>
<feature type="compositionally biased region" description="Basic and acidic residues" evidence="4">
    <location>
        <begin position="1345"/>
        <end position="1356"/>
    </location>
</feature>
<feature type="region of interest" description="Disordered" evidence="4">
    <location>
        <begin position="900"/>
        <end position="999"/>
    </location>
</feature>
<feature type="region of interest" description="Disordered" evidence="4">
    <location>
        <begin position="544"/>
        <end position="569"/>
    </location>
</feature>
<feature type="compositionally biased region" description="Polar residues" evidence="4">
    <location>
        <begin position="214"/>
        <end position="255"/>
    </location>
</feature>
<dbReference type="PANTHER" id="PTHR21560:SF0">
    <property type="entry name" value="KINASE NON-CATALYTIC C-LOBE DOMAIN-CONTAINING PROTEIN 1"/>
    <property type="match status" value="1"/>
</dbReference>
<gene>
    <name evidence="8" type="ORF">V1264_013272</name>
</gene>
<dbReference type="PROSITE" id="PS50009">
    <property type="entry name" value="RASGEF_CAT"/>
    <property type="match status" value="1"/>
</dbReference>
<feature type="compositionally biased region" description="Low complexity" evidence="4">
    <location>
        <begin position="648"/>
        <end position="661"/>
    </location>
</feature>
<sequence length="2337" mass="257348">MDEEEEDAVYNSEEGDETVTLSEIVSGREVILREEELWALCRECCLTLEFVHSTQELFQSLVITPETVAFDREGNVCFLDLDADPEPLYIPPELVEDGCSYESHLYSLGMTLLFAVEYSGGPEGQDAKSALSQDLTDLLTHLTQDNPGNRPDLELVLEYCDRALQDASSQEVCQRFACVPAEEEHENPEGAEKGTSLRSMTEELTAYLQNQTGLVTPAQRASNSNSDTDSSKQLSNSRQQASSAETQAVESTSGDDQPGQKKESENSNPKSPGIEISHSSTGEDNSLLSPRKSRRRQGMLLSDILDALDRYLQEAELWALCRECIISLQRKKKHLPAYISPDTVMIREIGSVSFKAIPEDKPLEVMFMAPELQQKGILNEQTCLFGLGVTLRAASGEKHDSSELDAIQELIATLVEADSDYRPSLEVALMACEEFEKQSSIDSRSACHEIYMDACALMSSREPKKCEAPSLENDSEATLAELQTTWTELDDTEREGVFLEDGMEAAEEEPSHTDTAKTSAFHPIHAKQPAPTAITGSAFKPVPTKPKAGVASSGDLGSSRPRYPSAFSSPATHFKPIILQASAPQAGNQAGDQATGEVLEEVEKEKNVMRKLKEIKKNLLKHRPPGSLSKDVEVDDGKPPVPEKPKTPRTTSSSRSSRKSSGAGETSGALESFLQHLQSSGQMPDTQNLALAIAQHLQAQMGSGGEAKSDGAKPAVSASHSSQQTVDNAISVKSSVGGSQPGVPTAQVSGVDAKPPQQNSGLISPPATSTGAVPAHDSHTAMSQQVASSVPVSQLAGPIPAMSMAGMTQPGYMDQSLPMPVMPFSGGVMPGPVQYQLQQDPRTGLLQLFPVPVLPYGAQPCAPRSPRTPGSDHAYNPWQQPVTVSPGAGLIADYSVDSEDTGYRNASRSNASSRNARSLIQKTAVQRAKNAASASTSPTGYLSDNGANLPKSTPYLEDDSLPDSSSVRRRDSSRHRRSNSSGACVLQDNRVQGVRDTSEGAIRTEDFQVGKVDYSGAGYPNSRTKERNMSAHSNNTPHRSVSQSSSPSPSKDSGICVTHNSLLASQVSSASLMERLLSSESLRHQQTVTQVLHILNQGFGDHGPDSFHSEEILAEYVVSLAHLKWDTFMHAVTEKYSNLFWSHTLLVNLYHAVNERSSAKSSTKIPPVSRSRPYDYSDQEALPQLQKPQVDSHNRRRSVAGFAGREGEEEGGEPPPVYREGVQGAESDQKQKGHRDKAQRQAKEREDSGNAPSLVRVMTNGRYISGRSETSDSTDNEQEEKRRRFKKRYELDRAKSTSLHSIPGTAKFSLPPEQREYGSEQRDSSGSRPVLYNQMSQPEASYDVKMLDNRNRREVGLSDSSGRYVQSEMNASPLPRGYSPSSFNSLPRAPKPSQPLPPPYSRADARDAVSPSWSGAARLNSSYPGVDGRGPHSDASGARTAVSPGVTRPYPGAVSHSQSSHQHVQGSGVGRDSRQQRPDSQDYRDSPSQQHQADSRGPHRQLSPSQSHPPNLNTSGGSYSPAFSQSSKDNSSGYLHPDQARASRSSSILESQGFVYGQHREPMGKPPSSASPKILKNLTNTHSHLDNTKGEPVNKRASLPLRTSPGRAEINNNARKLANGGRDVKSMVGLPKNHERSPVRRTQHKAKPQLAWDQEIAEYRKKGQVVYHSAMIQLSMTAEVDRFIHDVDKDNKASITSKLASVEQELTMQRRQRRKSQTFYKKLTEPGAKQPKGENKSVVNQVLKDMSEMTGKLRFLELCRTHLQMMLAELYGLDTCFLHTLVTSGSGGEEGGVGEPQPLVLQPYLENRLLQFQTVREVTTGCEVQVLQAGHPQGLLSYLFSLSALSDGYIHQFLFCFRYFVKADDVFTFITQTFISARKGNQSDVNIVRAQQRAFDLLQFWVEGYYSLDFERNESLLDQLEAFIMQRVEEGKDGSQNLMNLLYACHLGENTELVSQADDSDDHDEVYYLHLASPKRQTRTEQLMEWESFRSLIGRKKSEGFAKPTAKKEGPGMPYKDKGGVLVEKRPPSRADEGSTMSLSRRMDSTQLMDYSPHRLAEQLTLMEQELFQRTHPVHYLDSKAQGVGVDLSIPSLRTPSMARKSHPVSQSLFVGPQYFESRVSDMITHSQEITHWVSAEILCCGSQKSQVSTIGKFLATAQLCVDIRNYATALAVTAGLDNLLVRQLPAWKNMPAKAAVLMDDLEALQVKVKGEPMALMQDKDSHMYPTIPGTLYFLLHLQQLEIGGFTLANGMYKWQKMRSICQMIDQIRIFREHEYGFEPDYELQSLIGRRLHELSDRDLHTVAAAHDNNFRRAVSNTAGIQGTWRKVKVKLQSRNK</sequence>
<dbReference type="SMART" id="SM00750">
    <property type="entry name" value="KIND"/>
    <property type="match status" value="2"/>
</dbReference>
<dbReference type="Pfam" id="PF00618">
    <property type="entry name" value="RasGEF_N"/>
    <property type="match status" value="1"/>
</dbReference>
<feature type="compositionally biased region" description="Basic and acidic residues" evidence="4">
    <location>
        <begin position="630"/>
        <end position="646"/>
    </location>
</feature>
<dbReference type="InterPro" id="IPR011009">
    <property type="entry name" value="Kinase-like_dom_sf"/>
</dbReference>
<dbReference type="InterPro" id="IPR000651">
    <property type="entry name" value="Ras-like_Gua-exchang_fac_N"/>
</dbReference>
<feature type="domain" description="N-terminal Ras-GEF" evidence="6">
    <location>
        <begin position="1823"/>
        <end position="1946"/>
    </location>
</feature>
<feature type="compositionally biased region" description="Polar residues" evidence="4">
    <location>
        <begin position="756"/>
        <end position="771"/>
    </location>
</feature>
<dbReference type="SMART" id="SM00147">
    <property type="entry name" value="RasGEF"/>
    <property type="match status" value="1"/>
</dbReference>
<feature type="compositionally biased region" description="Polar residues" evidence="4">
    <location>
        <begin position="718"/>
        <end position="738"/>
    </location>
</feature>
<feature type="region of interest" description="Disordered" evidence="4">
    <location>
        <begin position="1582"/>
        <end position="1648"/>
    </location>
</feature>
<dbReference type="Gene3D" id="1.10.840.10">
    <property type="entry name" value="Ras guanine-nucleotide exchange factors catalytic domain"/>
    <property type="match status" value="1"/>
</dbReference>
<feature type="compositionally biased region" description="Polar residues" evidence="4">
    <location>
        <begin position="932"/>
        <end position="946"/>
    </location>
</feature>
<proteinExistence type="predicted"/>
<evidence type="ECO:0000313" key="9">
    <source>
        <dbReference type="Proteomes" id="UP001374579"/>
    </source>
</evidence>
<feature type="compositionally biased region" description="Basic and acidic residues" evidence="4">
    <location>
        <begin position="1471"/>
        <end position="1485"/>
    </location>
</feature>
<feature type="region of interest" description="Disordered" evidence="4">
    <location>
        <begin position="1012"/>
        <end position="1053"/>
    </location>
</feature>
<dbReference type="GO" id="GO:0005085">
    <property type="term" value="F:guanyl-nucleotide exchange factor activity"/>
    <property type="evidence" value="ECO:0007669"/>
    <property type="project" value="UniProtKB-KW"/>
</dbReference>
<feature type="region of interest" description="Disordered" evidence="4">
    <location>
        <begin position="214"/>
        <end position="291"/>
    </location>
</feature>
<dbReference type="PANTHER" id="PTHR21560">
    <property type="entry name" value="VERY KIND PROTEIN"/>
    <property type="match status" value="1"/>
</dbReference>
<comment type="caution">
    <text evidence="8">The sequence shown here is derived from an EMBL/GenBank/DDBJ whole genome shotgun (WGS) entry which is preliminary data.</text>
</comment>
<dbReference type="PROSITE" id="PS50212">
    <property type="entry name" value="RASGEF_NTER"/>
    <property type="match status" value="1"/>
</dbReference>
<feature type="compositionally biased region" description="Basic and acidic residues" evidence="4">
    <location>
        <begin position="1583"/>
        <end position="1594"/>
    </location>
</feature>
<feature type="compositionally biased region" description="Polar residues" evidence="4">
    <location>
        <begin position="1030"/>
        <end position="1039"/>
    </location>
</feature>